<feature type="compositionally biased region" description="Acidic residues" evidence="2">
    <location>
        <begin position="166"/>
        <end position="175"/>
    </location>
</feature>
<dbReference type="Proteomes" id="UP000265703">
    <property type="component" value="Unassembled WGS sequence"/>
</dbReference>
<feature type="domain" description="EF-hand" evidence="3">
    <location>
        <begin position="294"/>
        <end position="328"/>
    </location>
</feature>
<dbReference type="GO" id="GO:0005509">
    <property type="term" value="F:calcium ion binding"/>
    <property type="evidence" value="ECO:0007669"/>
    <property type="project" value="InterPro"/>
</dbReference>
<evidence type="ECO:0000313" key="4">
    <source>
        <dbReference type="EMBL" id="RIA93919.1"/>
    </source>
</evidence>
<organism evidence="4 5">
    <name type="scientific">Glomus cerebriforme</name>
    <dbReference type="NCBI Taxonomy" id="658196"/>
    <lineage>
        <taxon>Eukaryota</taxon>
        <taxon>Fungi</taxon>
        <taxon>Fungi incertae sedis</taxon>
        <taxon>Mucoromycota</taxon>
        <taxon>Glomeromycotina</taxon>
        <taxon>Glomeromycetes</taxon>
        <taxon>Glomerales</taxon>
        <taxon>Glomeraceae</taxon>
        <taxon>Glomus</taxon>
    </lineage>
</organism>
<dbReference type="SMART" id="SM00054">
    <property type="entry name" value="EFh"/>
    <property type="match status" value="1"/>
</dbReference>
<dbReference type="SUPFAM" id="SSF47473">
    <property type="entry name" value="EF-hand"/>
    <property type="match status" value="1"/>
</dbReference>
<dbReference type="CDD" id="cd00051">
    <property type="entry name" value="EFh"/>
    <property type="match status" value="1"/>
</dbReference>
<dbReference type="AlphaFoldDB" id="A0A397T9B4"/>
<dbReference type="Gene3D" id="1.10.238.10">
    <property type="entry name" value="EF-hand"/>
    <property type="match status" value="1"/>
</dbReference>
<keyword evidence="1" id="KW-0106">Calcium</keyword>
<accession>A0A397T9B4</accession>
<name>A0A397T9B4_9GLOM</name>
<dbReference type="PROSITE" id="PS00018">
    <property type="entry name" value="EF_HAND_1"/>
    <property type="match status" value="1"/>
</dbReference>
<feature type="compositionally biased region" description="Basic and acidic residues" evidence="2">
    <location>
        <begin position="152"/>
        <end position="165"/>
    </location>
</feature>
<feature type="region of interest" description="Disordered" evidence="2">
    <location>
        <begin position="150"/>
        <end position="195"/>
    </location>
</feature>
<dbReference type="InterPro" id="IPR018247">
    <property type="entry name" value="EF_Hand_1_Ca_BS"/>
</dbReference>
<feature type="region of interest" description="Disordered" evidence="2">
    <location>
        <begin position="226"/>
        <end position="252"/>
    </location>
</feature>
<proteinExistence type="predicted"/>
<dbReference type="EMBL" id="QKYT01000094">
    <property type="protein sequence ID" value="RIA93919.1"/>
    <property type="molecule type" value="Genomic_DNA"/>
</dbReference>
<evidence type="ECO:0000259" key="3">
    <source>
        <dbReference type="PROSITE" id="PS50222"/>
    </source>
</evidence>
<protein>
    <recommendedName>
        <fullName evidence="3">EF-hand domain-containing protein</fullName>
    </recommendedName>
</protein>
<dbReference type="InterPro" id="IPR002048">
    <property type="entry name" value="EF_hand_dom"/>
</dbReference>
<dbReference type="PROSITE" id="PS50222">
    <property type="entry name" value="EF_HAND_2"/>
    <property type="match status" value="1"/>
</dbReference>
<dbReference type="InterPro" id="IPR011992">
    <property type="entry name" value="EF-hand-dom_pair"/>
</dbReference>
<feature type="compositionally biased region" description="Low complexity" evidence="2">
    <location>
        <begin position="183"/>
        <end position="194"/>
    </location>
</feature>
<keyword evidence="5" id="KW-1185">Reference proteome</keyword>
<sequence length="328" mass="37383">MSSSNNNRNSLSQLYEKSLKKVSGVYIQTKQNSIKLLSTLNINIANKFNEIEHQKQNNNNNYLENCNKENKYVDSRTSFLNSPSPTSYQIDNFISEVPTPYYNILDATEYFNDDDYVSNINSPTSNPNSAYLMNSPNCAYGQFPLYSPSTKTRKDPYSLNEKDFSDQESSDDQDDYFSRKKSNYSSQSSSSSVSTNYGINELALTPLTNDEAYEIIEEEDNGNKKLKGTLLKRRKSTMKSNNSQKSDRSIKSNKSINKLSLKLSKNKSSSPSTPDTVGTINFEEFISSLDISEDIEGRLQWLFRFYDNDGDGFITRGEMLQIMHTLYS</sequence>
<dbReference type="Pfam" id="PF00036">
    <property type="entry name" value="EF-hand_1"/>
    <property type="match status" value="1"/>
</dbReference>
<reference evidence="4 5" key="1">
    <citation type="submission" date="2018-06" db="EMBL/GenBank/DDBJ databases">
        <title>Comparative genomics reveals the genomic features of Rhizophagus irregularis, R. cerebriforme, R. diaphanum and Gigaspora rosea, and their symbiotic lifestyle signature.</title>
        <authorList>
            <person name="Morin E."/>
            <person name="San Clemente H."/>
            <person name="Chen E.C.H."/>
            <person name="De La Providencia I."/>
            <person name="Hainaut M."/>
            <person name="Kuo A."/>
            <person name="Kohler A."/>
            <person name="Murat C."/>
            <person name="Tang N."/>
            <person name="Roy S."/>
            <person name="Loubradou J."/>
            <person name="Henrissat B."/>
            <person name="Grigoriev I.V."/>
            <person name="Corradi N."/>
            <person name="Roux C."/>
            <person name="Martin F.M."/>
        </authorList>
    </citation>
    <scope>NUCLEOTIDE SEQUENCE [LARGE SCALE GENOMIC DNA]</scope>
    <source>
        <strain evidence="4 5">DAOM 227022</strain>
    </source>
</reference>
<dbReference type="OrthoDB" id="191686at2759"/>
<dbReference type="STRING" id="658196.A0A397T9B4"/>
<feature type="compositionally biased region" description="Basic residues" evidence="2">
    <location>
        <begin position="226"/>
        <end position="237"/>
    </location>
</feature>
<evidence type="ECO:0000313" key="5">
    <source>
        <dbReference type="Proteomes" id="UP000265703"/>
    </source>
</evidence>
<comment type="caution">
    <text evidence="4">The sequence shown here is derived from an EMBL/GenBank/DDBJ whole genome shotgun (WGS) entry which is preliminary data.</text>
</comment>
<evidence type="ECO:0000256" key="2">
    <source>
        <dbReference type="SAM" id="MobiDB-lite"/>
    </source>
</evidence>
<gene>
    <name evidence="4" type="ORF">C1645_761327</name>
</gene>
<evidence type="ECO:0000256" key="1">
    <source>
        <dbReference type="ARBA" id="ARBA00022837"/>
    </source>
</evidence>